<reference evidence="1 2" key="1">
    <citation type="submission" date="2016-10" db="EMBL/GenBank/DDBJ databases">
        <title>Genome sequence of the basidiomycete white-rot fungus Trametes pubescens.</title>
        <authorList>
            <person name="Makela M.R."/>
            <person name="Granchi Z."/>
            <person name="Peng M."/>
            <person name="De Vries R.P."/>
            <person name="Grigoriev I."/>
            <person name="Riley R."/>
            <person name="Hilden K."/>
        </authorList>
    </citation>
    <scope>NUCLEOTIDE SEQUENCE [LARGE SCALE GENOMIC DNA]</scope>
    <source>
        <strain evidence="1 2">FBCC735</strain>
    </source>
</reference>
<dbReference type="OrthoDB" id="2751374at2759"/>
<dbReference type="OMA" id="CGIQPHI"/>
<evidence type="ECO:0000313" key="1">
    <source>
        <dbReference type="EMBL" id="OJT03727.1"/>
    </source>
</evidence>
<proteinExistence type="predicted"/>
<sequence length="415" mass="47221">MPRWPPEVLEHILDSTGDEEIFGRVPSPRLSAYSLVCKDWRPVAQSLLFKKLDFPVSKPLSRIVTFLKAAPHISTHVRSLRIWRYEHDRKHQGCGIQPHILYKLLVALPRLQELDLFRVVLLGWKNTARFPMVPVKLHSLVLTDLEIDFHATKHPAAKAFDFLRLFDAAKMHVAGGALPWSYSNPYPPVDDILAVPGVPLPAVRELQVFGQSLFMELNDGNGGLNPTHISSFSMEPTQGEQLPFYGRFIRRYSETIRHLSLHISWVLYRMDEPEIADIQWESLNIASCTQLKSLRLHWTHDGYHSGEQQDARIREGYRAILSSTSAHLHELSLVVGLNRMQAPAAPFAQIAPYIAPVLIHGVARFNDLQSITLEISEHLDLEKSAAVMKALLPKSFVDQQLLHFKAHHEVFCMFS</sequence>
<protein>
    <submittedName>
        <fullName evidence="1">Uncharacterized protein</fullName>
    </submittedName>
</protein>
<comment type="caution">
    <text evidence="1">The sequence shown here is derived from an EMBL/GenBank/DDBJ whole genome shotgun (WGS) entry which is preliminary data.</text>
</comment>
<keyword evidence="2" id="KW-1185">Reference proteome</keyword>
<dbReference type="AlphaFoldDB" id="A0A1M2V858"/>
<gene>
    <name evidence="1" type="ORF">TRAPUB_5549</name>
</gene>
<organism evidence="1 2">
    <name type="scientific">Trametes pubescens</name>
    <name type="common">White-rot fungus</name>
    <dbReference type="NCBI Taxonomy" id="154538"/>
    <lineage>
        <taxon>Eukaryota</taxon>
        <taxon>Fungi</taxon>
        <taxon>Dikarya</taxon>
        <taxon>Basidiomycota</taxon>
        <taxon>Agaricomycotina</taxon>
        <taxon>Agaricomycetes</taxon>
        <taxon>Polyporales</taxon>
        <taxon>Polyporaceae</taxon>
        <taxon>Trametes</taxon>
    </lineage>
</organism>
<evidence type="ECO:0000313" key="2">
    <source>
        <dbReference type="Proteomes" id="UP000184267"/>
    </source>
</evidence>
<dbReference type="EMBL" id="MNAD01001599">
    <property type="protein sequence ID" value="OJT03727.1"/>
    <property type="molecule type" value="Genomic_DNA"/>
</dbReference>
<name>A0A1M2V858_TRAPU</name>
<dbReference type="Proteomes" id="UP000184267">
    <property type="component" value="Unassembled WGS sequence"/>
</dbReference>
<accession>A0A1M2V858</accession>